<reference evidence="3 4" key="1">
    <citation type="submission" date="2016-10" db="EMBL/GenBank/DDBJ databases">
        <authorList>
            <person name="de Groot N.N."/>
        </authorList>
    </citation>
    <scope>NUCLEOTIDE SEQUENCE [LARGE SCALE GENOMIC DNA]</scope>
    <source>
        <strain evidence="3 4">DSM 17862</strain>
    </source>
</reference>
<evidence type="ECO:0000313" key="3">
    <source>
        <dbReference type="EMBL" id="SET15225.1"/>
    </source>
</evidence>
<dbReference type="Pfam" id="PF14145">
    <property type="entry name" value="YrhK"/>
    <property type="match status" value="1"/>
</dbReference>
<dbReference type="OrthoDB" id="5862062at2"/>
<dbReference type="RefSeq" id="WP_090733162.1">
    <property type="nucleotide sequence ID" value="NZ_FOHO01000003.1"/>
</dbReference>
<feature type="domain" description="YrhK" evidence="2">
    <location>
        <begin position="25"/>
        <end position="79"/>
    </location>
</feature>
<dbReference type="EMBL" id="FOHO01000003">
    <property type="protein sequence ID" value="SET15225.1"/>
    <property type="molecule type" value="Genomic_DNA"/>
</dbReference>
<evidence type="ECO:0000259" key="2">
    <source>
        <dbReference type="Pfam" id="PF14145"/>
    </source>
</evidence>
<dbReference type="InterPro" id="IPR025424">
    <property type="entry name" value="YrhK_domain"/>
</dbReference>
<evidence type="ECO:0000256" key="1">
    <source>
        <dbReference type="SAM" id="Phobius"/>
    </source>
</evidence>
<dbReference type="STRING" id="364199.SAMN04489858_103198"/>
<proteinExistence type="predicted"/>
<gene>
    <name evidence="3" type="ORF">SAMN04489858_103198</name>
</gene>
<dbReference type="AlphaFoldDB" id="A0A1I0C7P1"/>
<feature type="transmembrane region" description="Helical" evidence="1">
    <location>
        <begin position="28"/>
        <end position="49"/>
    </location>
</feature>
<evidence type="ECO:0000313" key="4">
    <source>
        <dbReference type="Proteomes" id="UP000199180"/>
    </source>
</evidence>
<name>A0A1I0C7P1_9RHOB</name>
<accession>A0A1I0C7P1</accession>
<keyword evidence="4" id="KW-1185">Reference proteome</keyword>
<keyword evidence="1" id="KW-1133">Transmembrane helix</keyword>
<dbReference type="Proteomes" id="UP000199180">
    <property type="component" value="Unassembled WGS sequence"/>
</dbReference>
<protein>
    <submittedName>
        <fullName evidence="3">YrhK-like protein</fullName>
    </submittedName>
</protein>
<keyword evidence="1" id="KW-0472">Membrane</keyword>
<sequence length="96" mass="11455">MSFWRGIFHHDRREATPESRRLYARFELAHTAVDFSAAVCFIIGSVMFFSEAWTYTATWYFTVGSVFFAMKPTLKLWREVRLYRMGQTDELARRVE</sequence>
<feature type="transmembrane region" description="Helical" evidence="1">
    <location>
        <begin position="55"/>
        <end position="74"/>
    </location>
</feature>
<keyword evidence="1" id="KW-0812">Transmembrane</keyword>
<organism evidence="3 4">
    <name type="scientific">Paracoccus homiensis</name>
    <dbReference type="NCBI Taxonomy" id="364199"/>
    <lineage>
        <taxon>Bacteria</taxon>
        <taxon>Pseudomonadati</taxon>
        <taxon>Pseudomonadota</taxon>
        <taxon>Alphaproteobacteria</taxon>
        <taxon>Rhodobacterales</taxon>
        <taxon>Paracoccaceae</taxon>
        <taxon>Paracoccus</taxon>
    </lineage>
</organism>